<reference evidence="2 3" key="1">
    <citation type="submission" date="2019-04" db="EMBL/GenBank/DDBJ databases">
        <title>A novel phosphate-accumulating bacterium identified in bioreactor for phosphate removal from wastewater.</title>
        <authorList>
            <person name="Kotlyarov R.Y."/>
            <person name="Beletsky A.V."/>
            <person name="Kallistova A.Y."/>
            <person name="Dorofeev A.G."/>
            <person name="Nikolaev Y.Y."/>
            <person name="Pimenov N.V."/>
            <person name="Ravin N.V."/>
            <person name="Mardanov A.V."/>
        </authorList>
    </citation>
    <scope>NUCLEOTIDE SEQUENCE [LARGE SCALE GENOMIC DNA]</scope>
    <source>
        <strain evidence="2 3">Bin19</strain>
    </source>
</reference>
<evidence type="ECO:0000256" key="1">
    <source>
        <dbReference type="ARBA" id="ARBA00010554"/>
    </source>
</evidence>
<comment type="caution">
    <text evidence="2">The sequence shown here is derived from an EMBL/GenBank/DDBJ whole genome shotgun (WGS) entry which is preliminary data.</text>
</comment>
<dbReference type="EMBL" id="SWAD01000003">
    <property type="protein sequence ID" value="TMQ78746.1"/>
    <property type="molecule type" value="Genomic_DNA"/>
</dbReference>
<evidence type="ECO:0000313" key="3">
    <source>
        <dbReference type="Proteomes" id="UP000306324"/>
    </source>
</evidence>
<dbReference type="PANTHER" id="PTHR35983">
    <property type="entry name" value="UPF0166 PROTEIN TM_0021"/>
    <property type="match status" value="1"/>
</dbReference>
<dbReference type="PANTHER" id="PTHR35983:SF1">
    <property type="entry name" value="UPF0166 PROTEIN TM_0021"/>
    <property type="match status" value="1"/>
</dbReference>
<evidence type="ECO:0000313" key="2">
    <source>
        <dbReference type="EMBL" id="TMQ78746.1"/>
    </source>
</evidence>
<keyword evidence="3" id="KW-1185">Reference proteome</keyword>
<dbReference type="SUPFAM" id="SSF54913">
    <property type="entry name" value="GlnB-like"/>
    <property type="match status" value="1"/>
</dbReference>
<dbReference type="InterPro" id="IPR015867">
    <property type="entry name" value="N-reg_PII/ATP_PRibTrfase_C"/>
</dbReference>
<gene>
    <name evidence="2" type="ORF">ACCUM_0868</name>
</gene>
<dbReference type="Gene3D" id="3.30.70.120">
    <property type="match status" value="1"/>
</dbReference>
<dbReference type="Proteomes" id="UP000306324">
    <property type="component" value="Unassembled WGS sequence"/>
</dbReference>
<name>A0A5S4ETH1_9PROT</name>
<dbReference type="Pfam" id="PF02641">
    <property type="entry name" value="DUF190"/>
    <property type="match status" value="1"/>
</dbReference>
<dbReference type="AlphaFoldDB" id="A0A5S4ETH1"/>
<dbReference type="InterPro" id="IPR003793">
    <property type="entry name" value="UPF0166"/>
</dbReference>
<accession>A0A5S4ETH1</accession>
<organism evidence="2 3">
    <name type="scientific">Candidatus Accumulibacter phosphatis</name>
    <dbReference type="NCBI Taxonomy" id="327160"/>
    <lineage>
        <taxon>Bacteria</taxon>
        <taxon>Pseudomonadati</taxon>
        <taxon>Pseudomonadota</taxon>
        <taxon>Betaproteobacteria</taxon>
        <taxon>Candidatus Accumulibacter</taxon>
    </lineage>
</organism>
<dbReference type="InterPro" id="IPR011322">
    <property type="entry name" value="N-reg_PII-like_a/b"/>
</dbReference>
<sequence>MTQQSGFKDRVTSMEGAFLRFYVSEREACHGVLLWEWLLERGNQLGIRGGSAFRSIGGFGRRHALHEDRFFELAGSGGIEVEFVVTEEEGKRLLDLIRRENFRIFYTRIPAQFAIINPDVQDPPGMSTDD</sequence>
<proteinExistence type="inferred from homology"/>
<protein>
    <submittedName>
        <fullName evidence="2">Uncharacterized protein</fullName>
    </submittedName>
</protein>
<comment type="similarity">
    <text evidence="1">Belongs to the UPF0166 family.</text>
</comment>